<reference evidence="1 2" key="1">
    <citation type="submission" date="2017-06" db="EMBL/GenBank/DDBJ databases">
        <title>Comparative genomic analysis of Ambrosia Fusariam Clade fungi.</title>
        <authorList>
            <person name="Stajich J.E."/>
            <person name="Carrillo J."/>
            <person name="Kijimoto T."/>
            <person name="Eskalen A."/>
            <person name="O'Donnell K."/>
            <person name="Kasson M."/>
        </authorList>
    </citation>
    <scope>NUCLEOTIDE SEQUENCE [LARGE SCALE GENOMIC DNA]</scope>
    <source>
        <strain evidence="1 2">NRRL62606</strain>
    </source>
</reference>
<proteinExistence type="predicted"/>
<evidence type="ECO:0008006" key="3">
    <source>
        <dbReference type="Google" id="ProtNLM"/>
    </source>
</evidence>
<gene>
    <name evidence="1" type="ORF">CEP51_004520</name>
</gene>
<dbReference type="PANTHER" id="PTHR42057">
    <property type="entry name" value="F-BOX DOMAIN PROTEIN (AFU_ORTHOLOGUE AFUA_4G00200)"/>
    <property type="match status" value="1"/>
</dbReference>
<sequence length="542" mass="62721">MTIVIPVMDQNSSGGLPLPPEIWDSICALLPKPSLSRLRLVSSGLDRIALPWAYRKLRFEGFGNSPERFIEIAKSPKLRNLVRDLTVDTSVGPEFSYKSNWGYPFPTSFMDALPYIRCFSHVTALHLRFNQYCGEDDRRGVTVEETWDFRYGVLDTVCHCVAGMWTPDKQIEIDKKGEHEWCDYTRNYPDPEDDLGVPLDQVMQLKEFTVTNLADFHHPDLADSGAFKKVMSLSSLVDLKLLIATEIDESMNDHIAYYEEKYEFFDHLPETWLAASISDNLRVLSLFYAEYWGWLPKMDFRGMEFPRLKVLALGQYVFSHDWQIDWIASIGQQNGSGGLEELYLDDCPLLFQALQASPLDANDPGYPSLRTILAEADADMFKYSMRWYHVFPRWAKSLKALKVFRMGHGEWNGAPEDTLQTNFRDFRHVDEKVLRYRHSHNVHRSFNCPEPIDKGYNVEDPNKAWESGRYANGTGINSRRGCKLQYIEYEHISSSPWMETFWNNIYDEEGYEPEEGTWDKDFAEYETFCSTVNARAAREGGE</sequence>
<comment type="caution">
    <text evidence="1">The sequence shown here is derived from an EMBL/GenBank/DDBJ whole genome shotgun (WGS) entry which is preliminary data.</text>
</comment>
<name>A0A428S1A9_9HYPO</name>
<dbReference type="Proteomes" id="UP000287972">
    <property type="component" value="Unassembled WGS sequence"/>
</dbReference>
<evidence type="ECO:0000313" key="2">
    <source>
        <dbReference type="Proteomes" id="UP000287972"/>
    </source>
</evidence>
<organism evidence="1 2">
    <name type="scientific">Fusarium floridanum</name>
    <dbReference type="NCBI Taxonomy" id="1325733"/>
    <lineage>
        <taxon>Eukaryota</taxon>
        <taxon>Fungi</taxon>
        <taxon>Dikarya</taxon>
        <taxon>Ascomycota</taxon>
        <taxon>Pezizomycotina</taxon>
        <taxon>Sordariomycetes</taxon>
        <taxon>Hypocreomycetidae</taxon>
        <taxon>Hypocreales</taxon>
        <taxon>Nectriaceae</taxon>
        <taxon>Fusarium</taxon>
        <taxon>Fusarium solani species complex</taxon>
    </lineage>
</organism>
<dbReference type="AlphaFoldDB" id="A0A428S1A9"/>
<protein>
    <recommendedName>
        <fullName evidence="3">F-box domain-containing protein</fullName>
    </recommendedName>
</protein>
<accession>A0A428S1A9</accession>
<dbReference type="PANTHER" id="PTHR42057:SF2">
    <property type="entry name" value="F-BOX DOMAIN PROTEIN (AFU_ORTHOLOGUE AFUA_4G00200)-RELATED"/>
    <property type="match status" value="1"/>
</dbReference>
<dbReference type="EMBL" id="NKCL01000084">
    <property type="protein sequence ID" value="RSL83396.1"/>
    <property type="molecule type" value="Genomic_DNA"/>
</dbReference>
<keyword evidence="2" id="KW-1185">Reference proteome</keyword>
<evidence type="ECO:0000313" key="1">
    <source>
        <dbReference type="EMBL" id="RSL83396.1"/>
    </source>
</evidence>